<comment type="similarity">
    <text evidence="2">Belongs to the metallo-dependent hydrolases superfamily.</text>
</comment>
<keyword evidence="3" id="KW-1133">Transmembrane helix</keyword>
<keyword evidence="6" id="KW-1185">Reference proteome</keyword>
<dbReference type="PANTHER" id="PTHR21240:SF28">
    <property type="entry name" value="ISO-OROTATE DECARBOXYLASE (EUROFUNG)"/>
    <property type="match status" value="1"/>
</dbReference>
<evidence type="ECO:0000256" key="3">
    <source>
        <dbReference type="SAM" id="Phobius"/>
    </source>
</evidence>
<dbReference type="SUPFAM" id="SSF51556">
    <property type="entry name" value="Metallo-dependent hydrolases"/>
    <property type="match status" value="1"/>
</dbReference>
<sequence length="416" mass="46238">MGVQDGANMGLQEEGDVQDYDAMALRSVSRYKVQPPVPLALSRGRAAGNMYTIRYILGAALLIILAVVWKNITTSSSVRTFSRELELKNIAATRTTVQRIDTHAYFLPPFYYDTLKRMGLDKEGPLNSMPKWNAKDHLAFMDKLGIETAILSISSPGARLPDHTLQEARTLAREVNNYGHMMAVTYPGRLQFFASLVLPDVEGSVEEAIRALDTLEAAGVALLANSEGWYLDRPEFDPLMEVLNSRGATIFVHPHSLLGTLKLEVPPFVVDFLLDTTRAAATLVMNNVTARFPNLKWILGHSGGFMPFAGYRIGSALSLVTGESAESFLRELRRFYVDTAVSSSPSALPSTIAFLTTEQLTFGSDYPFAPNMVIERETAQLDTFLKLELDSWHQINHHNAARVLGSRLNHRRKKLH</sequence>
<dbReference type="Gene3D" id="3.20.20.140">
    <property type="entry name" value="Metal-dependent hydrolases"/>
    <property type="match status" value="1"/>
</dbReference>
<dbReference type="EMBL" id="JBJQOH010000006">
    <property type="protein sequence ID" value="KAL3685018.1"/>
    <property type="molecule type" value="Genomic_DNA"/>
</dbReference>
<accession>A0ABD3H0U2</accession>
<dbReference type="AlphaFoldDB" id="A0ABD3H0U2"/>
<comment type="caution">
    <text evidence="5">The sequence shown here is derived from an EMBL/GenBank/DDBJ whole genome shotgun (WGS) entry which is preliminary data.</text>
</comment>
<dbReference type="InterPro" id="IPR006680">
    <property type="entry name" value="Amidohydro-rel"/>
</dbReference>
<dbReference type="GO" id="GO:0016831">
    <property type="term" value="F:carboxy-lyase activity"/>
    <property type="evidence" value="ECO:0007669"/>
    <property type="project" value="UniProtKB-KW"/>
</dbReference>
<dbReference type="PANTHER" id="PTHR21240">
    <property type="entry name" value="2-AMINO-3-CARBOXYLMUCONATE-6-SEMIALDEHYDE DECARBOXYLASE"/>
    <property type="match status" value="1"/>
</dbReference>
<gene>
    <name evidence="5" type="ORF">R1sor_003040</name>
</gene>
<keyword evidence="2" id="KW-0210">Decarboxylase</keyword>
<keyword evidence="3" id="KW-0472">Membrane</keyword>
<organism evidence="5 6">
    <name type="scientific">Riccia sorocarpa</name>
    <dbReference type="NCBI Taxonomy" id="122646"/>
    <lineage>
        <taxon>Eukaryota</taxon>
        <taxon>Viridiplantae</taxon>
        <taxon>Streptophyta</taxon>
        <taxon>Embryophyta</taxon>
        <taxon>Marchantiophyta</taxon>
        <taxon>Marchantiopsida</taxon>
        <taxon>Marchantiidae</taxon>
        <taxon>Marchantiales</taxon>
        <taxon>Ricciaceae</taxon>
        <taxon>Riccia</taxon>
    </lineage>
</organism>
<evidence type="ECO:0000313" key="5">
    <source>
        <dbReference type="EMBL" id="KAL3685018.1"/>
    </source>
</evidence>
<reference evidence="5 6" key="1">
    <citation type="submission" date="2024-09" db="EMBL/GenBank/DDBJ databases">
        <title>Chromosome-scale assembly of Riccia sorocarpa.</title>
        <authorList>
            <person name="Paukszto L."/>
        </authorList>
    </citation>
    <scope>NUCLEOTIDE SEQUENCE [LARGE SCALE GENOMIC DNA]</scope>
    <source>
        <strain evidence="5">LP-2024</strain>
        <tissue evidence="5">Aerial parts of the thallus</tissue>
    </source>
</reference>
<protein>
    <recommendedName>
        <fullName evidence="4">Amidohydrolase-related domain-containing protein</fullName>
    </recommendedName>
</protein>
<feature type="transmembrane region" description="Helical" evidence="3">
    <location>
        <begin position="51"/>
        <end position="69"/>
    </location>
</feature>
<dbReference type="InterPro" id="IPR032466">
    <property type="entry name" value="Metal_Hydrolase"/>
</dbReference>
<evidence type="ECO:0000313" key="6">
    <source>
        <dbReference type="Proteomes" id="UP001633002"/>
    </source>
</evidence>
<evidence type="ECO:0000256" key="2">
    <source>
        <dbReference type="RuleBase" id="RU366045"/>
    </source>
</evidence>
<evidence type="ECO:0000259" key="4">
    <source>
        <dbReference type="Pfam" id="PF04909"/>
    </source>
</evidence>
<feature type="domain" description="Amidohydrolase-related" evidence="4">
    <location>
        <begin position="100"/>
        <end position="405"/>
    </location>
</feature>
<dbReference type="Pfam" id="PF04909">
    <property type="entry name" value="Amidohydro_2"/>
    <property type="match status" value="1"/>
</dbReference>
<keyword evidence="3" id="KW-0812">Transmembrane</keyword>
<proteinExistence type="inferred from homology"/>
<dbReference type="InterPro" id="IPR032465">
    <property type="entry name" value="ACMSD"/>
</dbReference>
<name>A0ABD3H0U2_9MARC</name>
<keyword evidence="1 2" id="KW-0456">Lyase</keyword>
<dbReference type="Proteomes" id="UP001633002">
    <property type="component" value="Unassembled WGS sequence"/>
</dbReference>
<evidence type="ECO:0000256" key="1">
    <source>
        <dbReference type="ARBA" id="ARBA00023239"/>
    </source>
</evidence>